<dbReference type="PANTHER" id="PTHR36766:SF40">
    <property type="entry name" value="DISEASE RESISTANCE PROTEIN RGA3"/>
    <property type="match status" value="1"/>
</dbReference>
<dbReference type="InterPro" id="IPR002182">
    <property type="entry name" value="NB-ARC"/>
</dbReference>
<comment type="caution">
    <text evidence="3">The sequence shown here is derived from an EMBL/GenBank/DDBJ whole genome shotgun (WGS) entry which is preliminary data.</text>
</comment>
<dbReference type="InterPro" id="IPR027417">
    <property type="entry name" value="P-loop_NTPase"/>
</dbReference>
<dbReference type="PRINTS" id="PR00364">
    <property type="entry name" value="DISEASERSIST"/>
</dbReference>
<keyword evidence="1" id="KW-0611">Plant defense</keyword>
<dbReference type="SUPFAM" id="SSF52540">
    <property type="entry name" value="P-loop containing nucleoside triphosphate hydrolases"/>
    <property type="match status" value="1"/>
</dbReference>
<dbReference type="PANTHER" id="PTHR36766">
    <property type="entry name" value="PLANT BROAD-SPECTRUM MILDEW RESISTANCE PROTEIN RPW8"/>
    <property type="match status" value="1"/>
</dbReference>
<proteinExistence type="predicted"/>
<evidence type="ECO:0000313" key="3">
    <source>
        <dbReference type="EMBL" id="KAL3630466.1"/>
    </source>
</evidence>
<dbReference type="Gene3D" id="3.40.50.300">
    <property type="entry name" value="P-loop containing nucleotide triphosphate hydrolases"/>
    <property type="match status" value="1"/>
</dbReference>
<evidence type="ECO:0000313" key="4">
    <source>
        <dbReference type="Proteomes" id="UP001632038"/>
    </source>
</evidence>
<protein>
    <recommendedName>
        <fullName evidence="2">NB-ARC domain-containing protein</fullName>
    </recommendedName>
</protein>
<sequence length="111" mass="12688">MNKLTWNQSSRQIIPIVGMGGIGKTTLASNVYVDPVIVQYFDFRGWATISQEYNSKETLVQVLLCFSTMSRQSMSEMSEDKLGDMLYKSLFGRRYLIVLDDIYGVLRCGIR</sequence>
<feature type="domain" description="NB-ARC" evidence="2">
    <location>
        <begin position="3"/>
        <end position="103"/>
    </location>
</feature>
<dbReference type="Proteomes" id="UP001632038">
    <property type="component" value="Unassembled WGS sequence"/>
</dbReference>
<accession>A0ABD3CMC7</accession>
<dbReference type="AlphaFoldDB" id="A0ABD3CMC7"/>
<gene>
    <name evidence="3" type="ORF">CASFOL_023450</name>
</gene>
<evidence type="ECO:0000256" key="1">
    <source>
        <dbReference type="ARBA" id="ARBA00022821"/>
    </source>
</evidence>
<evidence type="ECO:0000259" key="2">
    <source>
        <dbReference type="Pfam" id="PF00931"/>
    </source>
</evidence>
<organism evidence="3 4">
    <name type="scientific">Castilleja foliolosa</name>
    <dbReference type="NCBI Taxonomy" id="1961234"/>
    <lineage>
        <taxon>Eukaryota</taxon>
        <taxon>Viridiplantae</taxon>
        <taxon>Streptophyta</taxon>
        <taxon>Embryophyta</taxon>
        <taxon>Tracheophyta</taxon>
        <taxon>Spermatophyta</taxon>
        <taxon>Magnoliopsida</taxon>
        <taxon>eudicotyledons</taxon>
        <taxon>Gunneridae</taxon>
        <taxon>Pentapetalae</taxon>
        <taxon>asterids</taxon>
        <taxon>lamiids</taxon>
        <taxon>Lamiales</taxon>
        <taxon>Orobanchaceae</taxon>
        <taxon>Pedicularideae</taxon>
        <taxon>Castillejinae</taxon>
        <taxon>Castilleja</taxon>
    </lineage>
</organism>
<dbReference type="GO" id="GO:0006952">
    <property type="term" value="P:defense response"/>
    <property type="evidence" value="ECO:0007669"/>
    <property type="project" value="UniProtKB-KW"/>
</dbReference>
<name>A0ABD3CMC7_9LAMI</name>
<reference evidence="4" key="1">
    <citation type="journal article" date="2024" name="IScience">
        <title>Strigolactones Initiate the Formation of Haustorium-like Structures in Castilleja.</title>
        <authorList>
            <person name="Buerger M."/>
            <person name="Peterson D."/>
            <person name="Chory J."/>
        </authorList>
    </citation>
    <scope>NUCLEOTIDE SEQUENCE [LARGE SCALE GENOMIC DNA]</scope>
</reference>
<dbReference type="Pfam" id="PF00931">
    <property type="entry name" value="NB-ARC"/>
    <property type="match status" value="1"/>
</dbReference>
<keyword evidence="4" id="KW-1185">Reference proteome</keyword>
<dbReference type="EMBL" id="JAVIJP010000032">
    <property type="protein sequence ID" value="KAL3630466.1"/>
    <property type="molecule type" value="Genomic_DNA"/>
</dbReference>